<dbReference type="Proteomes" id="UP000243525">
    <property type="component" value="Unassembled WGS sequence"/>
</dbReference>
<evidence type="ECO:0000313" key="2">
    <source>
        <dbReference type="Proteomes" id="UP000243525"/>
    </source>
</evidence>
<comment type="caution">
    <text evidence="1">The sequence shown here is derived from an EMBL/GenBank/DDBJ whole genome shotgun (WGS) entry which is preliminary data.</text>
</comment>
<reference evidence="1 2" key="1">
    <citation type="submission" date="2018-04" db="EMBL/GenBank/DDBJ databases">
        <title>Genomic Encyclopedia of Archaeal and Bacterial Type Strains, Phase II (KMG-II): from individual species to whole genera.</title>
        <authorList>
            <person name="Goeker M."/>
        </authorList>
    </citation>
    <scope>NUCLEOTIDE SEQUENCE [LARGE SCALE GENOMIC DNA]</scope>
    <source>
        <strain evidence="1 2">DSM 28823</strain>
    </source>
</reference>
<dbReference type="EMBL" id="QAAD01000002">
    <property type="protein sequence ID" value="PTN10021.1"/>
    <property type="molecule type" value="Genomic_DNA"/>
</dbReference>
<sequence>MISFFTKSKGHLKICEDSLTASVFDLLKYLPTEIFWKILKKSLYHDKLPGISGELIGIRFWEKWSSDGTSNLRYVEPDVFVEFSGFWICNKKLYG</sequence>
<name>A0A2T5C533_9BACT</name>
<protein>
    <submittedName>
        <fullName evidence="1">Uncharacterized protein</fullName>
    </submittedName>
</protein>
<gene>
    <name evidence="1" type="ORF">C8N47_1021</name>
</gene>
<proteinExistence type="predicted"/>
<accession>A0A2T5C533</accession>
<keyword evidence="2" id="KW-1185">Reference proteome</keyword>
<dbReference type="AlphaFoldDB" id="A0A2T5C533"/>
<organism evidence="1 2">
    <name type="scientific">Mangrovibacterium marinum</name>
    <dbReference type="NCBI Taxonomy" id="1639118"/>
    <lineage>
        <taxon>Bacteria</taxon>
        <taxon>Pseudomonadati</taxon>
        <taxon>Bacteroidota</taxon>
        <taxon>Bacteroidia</taxon>
        <taxon>Marinilabiliales</taxon>
        <taxon>Prolixibacteraceae</taxon>
        <taxon>Mangrovibacterium</taxon>
    </lineage>
</organism>
<evidence type="ECO:0000313" key="1">
    <source>
        <dbReference type="EMBL" id="PTN10021.1"/>
    </source>
</evidence>